<dbReference type="InterPro" id="IPR003593">
    <property type="entry name" value="AAA+_ATPase"/>
</dbReference>
<evidence type="ECO:0000256" key="2">
    <source>
        <dbReference type="ARBA" id="ARBA00022737"/>
    </source>
</evidence>
<comment type="similarity">
    <text evidence="5">Belongs to the ABC transporter superfamily. ABCF family. EF3 (TC 3.A.1.121) subfamily.</text>
</comment>
<protein>
    <submittedName>
        <fullName evidence="8">ATP-binding protein YdiF</fullName>
    </submittedName>
</protein>
<reference evidence="8" key="1">
    <citation type="submission" date="2023-03" db="EMBL/GenBank/DDBJ databases">
        <authorList>
            <person name="Steffen K."/>
            <person name="Cardenas P."/>
        </authorList>
    </citation>
    <scope>NUCLEOTIDE SEQUENCE</scope>
</reference>
<evidence type="ECO:0000313" key="9">
    <source>
        <dbReference type="Proteomes" id="UP001174909"/>
    </source>
</evidence>
<organism evidence="8 9">
    <name type="scientific">Geodia barretti</name>
    <name type="common">Barrett's horny sponge</name>
    <dbReference type="NCBI Taxonomy" id="519541"/>
    <lineage>
        <taxon>Eukaryota</taxon>
        <taxon>Metazoa</taxon>
        <taxon>Porifera</taxon>
        <taxon>Demospongiae</taxon>
        <taxon>Heteroscleromorpha</taxon>
        <taxon>Tetractinellida</taxon>
        <taxon>Astrophorina</taxon>
        <taxon>Geodiidae</taxon>
        <taxon>Geodia</taxon>
    </lineage>
</organism>
<dbReference type="GO" id="GO:0003676">
    <property type="term" value="F:nucleic acid binding"/>
    <property type="evidence" value="ECO:0007669"/>
    <property type="project" value="UniProtKB-ARBA"/>
</dbReference>
<evidence type="ECO:0000256" key="5">
    <source>
        <dbReference type="ARBA" id="ARBA00061344"/>
    </source>
</evidence>
<dbReference type="Pfam" id="PF12848">
    <property type="entry name" value="ABC_tran_Xtn"/>
    <property type="match status" value="1"/>
</dbReference>
<dbReference type="PROSITE" id="PS50893">
    <property type="entry name" value="ABC_TRANSPORTER_2"/>
    <property type="match status" value="1"/>
</dbReference>
<feature type="compositionally biased region" description="Basic residues" evidence="6">
    <location>
        <begin position="471"/>
        <end position="483"/>
    </location>
</feature>
<dbReference type="Pfam" id="PF00005">
    <property type="entry name" value="ABC_tran"/>
    <property type="match status" value="2"/>
</dbReference>
<dbReference type="InterPro" id="IPR003439">
    <property type="entry name" value="ABC_transporter-like_ATP-bd"/>
</dbReference>
<feature type="domain" description="ABC transporter" evidence="7">
    <location>
        <begin position="238"/>
        <end position="451"/>
    </location>
</feature>
<dbReference type="SMART" id="SM00382">
    <property type="entry name" value="AAA"/>
    <property type="match status" value="1"/>
</dbReference>
<dbReference type="GO" id="GO:0016887">
    <property type="term" value="F:ATP hydrolysis activity"/>
    <property type="evidence" value="ECO:0007669"/>
    <property type="project" value="InterPro"/>
</dbReference>
<sequence length="490" mass="56173">MLKVFEKRRALEDKMLLLAEEMETQEAPHLLAEYAQIQEQHERLGGYDYEHQINRILSGLGFAELDFNFPIRVLSGGQKSRATLAKLLLEKPDLLLFDEPTNHLDIKGIEWLENYLNIEYNGAVLVVSHDRYFLDKVVRKVWELEAHKIKIYRGNYSKYVETKNVEKLVGERAFKKQQAFVEHEEEFIRLNIAGQRTREAQGRRKKLARLERVEKPKHDARTLKLNFTPETRGGNDILRCKNVGKAFGEKAIFKDLNFEVYHRDVVGIIGANGTGKTTLFRMILGEESATEGDMWVGPTLKFGYYTQELEGLNLNNEIIDEIWELRPQQTQGEIRSFLGKFLFSGDDVFKQIGNLSGGEQSRVLLAKLLLANANVLLLDEPTNHLDIPAREALEAALAEYPATLFIISHDRYLLNSLATKLLIFDGMPGGTATLFEGNYAEYIAQQQENEEDKQHENEQESQQSQTPPQKSKSKPKRKRKIKAQRLVGSN</sequence>
<feature type="region of interest" description="Disordered" evidence="6">
    <location>
        <begin position="445"/>
        <end position="490"/>
    </location>
</feature>
<keyword evidence="3" id="KW-0547">Nucleotide-binding</keyword>
<name>A0AA35RDT3_GEOBA</name>
<dbReference type="AlphaFoldDB" id="A0AA35RDT3"/>
<dbReference type="InterPro" id="IPR017871">
    <property type="entry name" value="ABC_transporter-like_CS"/>
</dbReference>
<evidence type="ECO:0000256" key="4">
    <source>
        <dbReference type="ARBA" id="ARBA00022840"/>
    </source>
</evidence>
<accession>A0AA35RDT3</accession>
<dbReference type="InterPro" id="IPR051309">
    <property type="entry name" value="ABCF_ATPase"/>
</dbReference>
<dbReference type="InterPro" id="IPR027417">
    <property type="entry name" value="P-loop_NTPase"/>
</dbReference>
<dbReference type="GO" id="GO:0005524">
    <property type="term" value="F:ATP binding"/>
    <property type="evidence" value="ECO:0007669"/>
    <property type="project" value="UniProtKB-KW"/>
</dbReference>
<comment type="similarity">
    <text evidence="1">Belongs to the ABC transporter superfamily. ABCF family. EF3 subfamily.</text>
</comment>
<dbReference type="Proteomes" id="UP001174909">
    <property type="component" value="Unassembled WGS sequence"/>
</dbReference>
<dbReference type="EMBL" id="CASHTH010000977">
    <property type="protein sequence ID" value="CAI8009635.1"/>
    <property type="molecule type" value="Genomic_DNA"/>
</dbReference>
<comment type="caution">
    <text evidence="8">The sequence shown here is derived from an EMBL/GenBank/DDBJ whole genome shotgun (WGS) entry which is preliminary data.</text>
</comment>
<dbReference type="FunFam" id="3.40.50.300:FF:000011">
    <property type="entry name" value="Putative ABC transporter ATP-binding component"/>
    <property type="match status" value="1"/>
</dbReference>
<evidence type="ECO:0000259" key="7">
    <source>
        <dbReference type="PROSITE" id="PS50893"/>
    </source>
</evidence>
<feature type="compositionally biased region" description="Low complexity" evidence="6">
    <location>
        <begin position="460"/>
        <end position="470"/>
    </location>
</feature>
<keyword evidence="4 8" id="KW-0067">ATP-binding</keyword>
<keyword evidence="9" id="KW-1185">Reference proteome</keyword>
<evidence type="ECO:0000256" key="1">
    <source>
        <dbReference type="ARBA" id="ARBA00011054"/>
    </source>
</evidence>
<dbReference type="PANTHER" id="PTHR42855">
    <property type="entry name" value="ABC TRANSPORTER ATP-BINDING SUBUNIT"/>
    <property type="match status" value="1"/>
</dbReference>
<dbReference type="InterPro" id="IPR032781">
    <property type="entry name" value="ABC_tran_Xtn"/>
</dbReference>
<dbReference type="PANTHER" id="PTHR42855:SF2">
    <property type="entry name" value="DRUG RESISTANCE ABC TRANSPORTER,ATP-BINDING PROTEIN"/>
    <property type="match status" value="1"/>
</dbReference>
<evidence type="ECO:0000256" key="6">
    <source>
        <dbReference type="SAM" id="MobiDB-lite"/>
    </source>
</evidence>
<dbReference type="Gene3D" id="3.40.50.300">
    <property type="entry name" value="P-loop containing nucleotide triphosphate hydrolases"/>
    <property type="match status" value="2"/>
</dbReference>
<keyword evidence="2" id="KW-0677">Repeat</keyword>
<gene>
    <name evidence="8" type="ORF">GBAR_LOCUS6435</name>
</gene>
<evidence type="ECO:0000313" key="8">
    <source>
        <dbReference type="EMBL" id="CAI8009635.1"/>
    </source>
</evidence>
<dbReference type="SUPFAM" id="SSF52540">
    <property type="entry name" value="P-loop containing nucleoside triphosphate hydrolases"/>
    <property type="match status" value="2"/>
</dbReference>
<proteinExistence type="inferred from homology"/>
<dbReference type="CDD" id="cd03221">
    <property type="entry name" value="ABCF_EF-3"/>
    <property type="match status" value="1"/>
</dbReference>
<dbReference type="PROSITE" id="PS00211">
    <property type="entry name" value="ABC_TRANSPORTER_1"/>
    <property type="match status" value="1"/>
</dbReference>
<dbReference type="FunFam" id="3.40.50.300:FF:000309">
    <property type="entry name" value="ABC transporter ATP-binding protein"/>
    <property type="match status" value="1"/>
</dbReference>
<evidence type="ECO:0000256" key="3">
    <source>
        <dbReference type="ARBA" id="ARBA00022741"/>
    </source>
</evidence>